<comment type="caution">
    <text evidence="1">The sequence shown here is derived from an EMBL/GenBank/DDBJ whole genome shotgun (WGS) entry which is preliminary data.</text>
</comment>
<proteinExistence type="predicted"/>
<reference evidence="1 2" key="1">
    <citation type="submission" date="2018-05" db="EMBL/GenBank/DDBJ databases">
        <title>Nocardioides silvaticus genome.</title>
        <authorList>
            <person name="Li C."/>
            <person name="Wang G."/>
        </authorList>
    </citation>
    <scope>NUCLEOTIDE SEQUENCE [LARGE SCALE GENOMIC DNA]</scope>
    <source>
        <strain evidence="1 2">CCTCC AB 2018079</strain>
    </source>
</reference>
<accession>A0A316TXA1</accession>
<protein>
    <submittedName>
        <fullName evidence="1">Uncharacterized protein</fullName>
    </submittedName>
</protein>
<dbReference type="RefSeq" id="WP_109691793.1">
    <property type="nucleotide sequence ID" value="NZ_QGDD01000001.1"/>
</dbReference>
<evidence type="ECO:0000313" key="1">
    <source>
        <dbReference type="EMBL" id="PWN04286.1"/>
    </source>
</evidence>
<name>A0A316TXA1_9ACTN</name>
<sequence>MDLHLHETVLAAVVAAADRRLDGSLPWSDVPDAERCFRTPERLVSILQLRWHTRLSALIEDALDDEPLDLAQAVIEAWRGCAAEMPGVRRILDAHADTPAMQIAQRKDWALLASAKGLRPTEDPRVEAVGRKIEELARSRSGLRRLTTTNPRHVSGSL</sequence>
<dbReference type="EMBL" id="QGDD01000001">
    <property type="protein sequence ID" value="PWN04286.1"/>
    <property type="molecule type" value="Genomic_DNA"/>
</dbReference>
<dbReference type="Proteomes" id="UP000245507">
    <property type="component" value="Unassembled WGS sequence"/>
</dbReference>
<dbReference type="OrthoDB" id="3773711at2"/>
<organism evidence="1 2">
    <name type="scientific">Nocardioides silvaticus</name>
    <dbReference type="NCBI Taxonomy" id="2201891"/>
    <lineage>
        <taxon>Bacteria</taxon>
        <taxon>Bacillati</taxon>
        <taxon>Actinomycetota</taxon>
        <taxon>Actinomycetes</taxon>
        <taxon>Propionibacteriales</taxon>
        <taxon>Nocardioidaceae</taxon>
        <taxon>Nocardioides</taxon>
    </lineage>
</organism>
<dbReference type="AlphaFoldDB" id="A0A316TXA1"/>
<gene>
    <name evidence="1" type="ORF">DJ010_01135</name>
</gene>
<evidence type="ECO:0000313" key="2">
    <source>
        <dbReference type="Proteomes" id="UP000245507"/>
    </source>
</evidence>
<keyword evidence="2" id="KW-1185">Reference proteome</keyword>